<dbReference type="SMART" id="SM00119">
    <property type="entry name" value="HECTc"/>
    <property type="match status" value="1"/>
</dbReference>
<dbReference type="PROSITE" id="PS50237">
    <property type="entry name" value="HECT"/>
    <property type="match status" value="1"/>
</dbReference>
<dbReference type="GO" id="GO:0003735">
    <property type="term" value="F:structural constituent of ribosome"/>
    <property type="evidence" value="ECO:0007669"/>
    <property type="project" value="InterPro"/>
</dbReference>
<dbReference type="InterPro" id="IPR035983">
    <property type="entry name" value="Hect_E3_ubiquitin_ligase"/>
</dbReference>
<feature type="compositionally biased region" description="Acidic residues" evidence="9">
    <location>
        <begin position="493"/>
        <end position="505"/>
    </location>
</feature>
<feature type="active site" description="Glycyl thioester intermediate" evidence="7">
    <location>
        <position position="1455"/>
    </location>
</feature>
<dbReference type="PROSITE" id="PS01194">
    <property type="entry name" value="RIBOSOMAL_L15E"/>
    <property type="match status" value="1"/>
</dbReference>
<feature type="compositionally biased region" description="Polar residues" evidence="9">
    <location>
        <begin position="860"/>
        <end position="877"/>
    </location>
</feature>
<feature type="compositionally biased region" description="Pro residues" evidence="9">
    <location>
        <begin position="588"/>
        <end position="599"/>
    </location>
</feature>
<comment type="similarity">
    <text evidence="2 8">Belongs to the eukaryotic ribosomal protein eL15 family.</text>
</comment>
<dbReference type="InterPro" id="IPR024794">
    <property type="entry name" value="Rbsml_eL15_core_dom_sf"/>
</dbReference>
<dbReference type="InterPro" id="IPR020925">
    <property type="entry name" value="Ribosomal_eL15_CS"/>
</dbReference>
<comment type="caution">
    <text evidence="11">The sequence shown here is derived from an EMBL/GenBank/DDBJ whole genome shotgun (WGS) entry which is preliminary data.</text>
</comment>
<evidence type="ECO:0000256" key="2">
    <source>
        <dbReference type="ARBA" id="ARBA00006857"/>
    </source>
</evidence>
<dbReference type="CDD" id="cd00078">
    <property type="entry name" value="HECTc"/>
    <property type="match status" value="1"/>
</dbReference>
<dbReference type="NCBIfam" id="NF003269">
    <property type="entry name" value="PRK04243.1"/>
    <property type="match status" value="1"/>
</dbReference>
<feature type="compositionally biased region" description="Basic residues" evidence="9">
    <location>
        <begin position="418"/>
        <end position="444"/>
    </location>
</feature>
<keyword evidence="3" id="KW-0808">Transferase</keyword>
<evidence type="ECO:0000256" key="7">
    <source>
        <dbReference type="PROSITE-ProRule" id="PRU00104"/>
    </source>
</evidence>
<gene>
    <name evidence="11" type="primary">HUL4</name>
    <name evidence="11" type="ORF">HETSPECPRED_008201</name>
</gene>
<dbReference type="InterPro" id="IPR012678">
    <property type="entry name" value="Ribosomal_uL23/eL15/eS24_sf"/>
</dbReference>
<evidence type="ECO:0000259" key="10">
    <source>
        <dbReference type="PROSITE" id="PS50237"/>
    </source>
</evidence>
<dbReference type="Pfam" id="PF00827">
    <property type="entry name" value="Ribosomal_L15e"/>
    <property type="match status" value="1"/>
</dbReference>
<feature type="region of interest" description="Disordered" evidence="9">
    <location>
        <begin position="408"/>
        <end position="526"/>
    </location>
</feature>
<feature type="region of interest" description="Disordered" evidence="9">
    <location>
        <begin position="561"/>
        <end position="620"/>
    </location>
</feature>
<feature type="region of interest" description="Disordered" evidence="9">
    <location>
        <begin position="855"/>
        <end position="877"/>
    </location>
</feature>
<keyword evidence="4 7" id="KW-0833">Ubl conjugation pathway</keyword>
<dbReference type="PANTHER" id="PTHR45700">
    <property type="entry name" value="UBIQUITIN-PROTEIN LIGASE E3C"/>
    <property type="match status" value="1"/>
</dbReference>
<evidence type="ECO:0000256" key="8">
    <source>
        <dbReference type="RuleBase" id="RU000663"/>
    </source>
</evidence>
<feature type="compositionally biased region" description="Polar residues" evidence="9">
    <location>
        <begin position="570"/>
        <end position="579"/>
    </location>
</feature>
<dbReference type="Gene3D" id="3.30.2160.10">
    <property type="entry name" value="Hect, E3 ligase catalytic domain"/>
    <property type="match status" value="1"/>
</dbReference>
<dbReference type="Gene3D" id="3.30.2410.10">
    <property type="entry name" value="Hect, E3 ligase catalytic domain"/>
    <property type="match status" value="1"/>
</dbReference>
<keyword evidence="5 8" id="KW-0689">Ribosomal protein</keyword>
<evidence type="ECO:0000256" key="6">
    <source>
        <dbReference type="ARBA" id="ARBA00023274"/>
    </source>
</evidence>
<dbReference type="Gene3D" id="3.90.1750.10">
    <property type="entry name" value="Hect, E3 ligase catalytic domains"/>
    <property type="match status" value="1"/>
</dbReference>
<dbReference type="SMART" id="SM01384">
    <property type="entry name" value="Ribosomal_L15e"/>
    <property type="match status" value="1"/>
</dbReference>
<dbReference type="GO" id="GO:0005840">
    <property type="term" value="C:ribosome"/>
    <property type="evidence" value="ECO:0007669"/>
    <property type="project" value="UniProtKB-KW"/>
</dbReference>
<dbReference type="Gene3D" id="3.40.1120.10">
    <property type="entry name" value="Ribosomal protein l15e"/>
    <property type="match status" value="1"/>
</dbReference>
<dbReference type="InterPro" id="IPR000569">
    <property type="entry name" value="HECT_dom"/>
</dbReference>
<evidence type="ECO:0000313" key="12">
    <source>
        <dbReference type="Proteomes" id="UP000664521"/>
    </source>
</evidence>
<feature type="compositionally biased region" description="Basic and acidic residues" evidence="9">
    <location>
        <begin position="207"/>
        <end position="221"/>
    </location>
</feature>
<dbReference type="FunFam" id="3.30.2160.10:FF:000004">
    <property type="entry name" value="probable E3 ubiquitin-protein ligase HERC4 isoform X1"/>
    <property type="match status" value="1"/>
</dbReference>
<feature type="compositionally biased region" description="Basic and acidic residues" evidence="9">
    <location>
        <begin position="29"/>
        <end position="47"/>
    </location>
</feature>
<dbReference type="InterPro" id="IPR044611">
    <property type="entry name" value="E3A/B/C-like"/>
</dbReference>
<dbReference type="Proteomes" id="UP000664521">
    <property type="component" value="Unassembled WGS sequence"/>
</dbReference>
<dbReference type="SUPFAM" id="SSF54189">
    <property type="entry name" value="Ribosomal proteins S24e, L23 and L15e"/>
    <property type="match status" value="1"/>
</dbReference>
<evidence type="ECO:0000256" key="9">
    <source>
        <dbReference type="SAM" id="MobiDB-lite"/>
    </source>
</evidence>
<evidence type="ECO:0000256" key="4">
    <source>
        <dbReference type="ARBA" id="ARBA00022786"/>
    </source>
</evidence>
<dbReference type="InterPro" id="IPR000439">
    <property type="entry name" value="Ribosomal_eL15"/>
</dbReference>
<dbReference type="GO" id="GO:1990904">
    <property type="term" value="C:ribonucleoprotein complex"/>
    <property type="evidence" value="ECO:0007669"/>
    <property type="project" value="UniProtKB-KW"/>
</dbReference>
<dbReference type="EMBL" id="CAJPDS010000060">
    <property type="protein sequence ID" value="CAF9931806.1"/>
    <property type="molecule type" value="Genomic_DNA"/>
</dbReference>
<dbReference type="FunFam" id="3.40.1120.10:FF:000001">
    <property type="entry name" value="Ribosomal protein L15"/>
    <property type="match status" value="1"/>
</dbReference>
<feature type="compositionally biased region" description="Polar residues" evidence="9">
    <location>
        <begin position="454"/>
        <end position="472"/>
    </location>
</feature>
<protein>
    <recommendedName>
        <fullName evidence="8">Ribosomal protein L15</fullName>
    </recommendedName>
</protein>
<name>A0A8H3G2A2_9LECA</name>
<reference evidence="11" key="1">
    <citation type="submission" date="2021-03" db="EMBL/GenBank/DDBJ databases">
        <authorList>
            <person name="Tagirdzhanova G."/>
        </authorList>
    </citation>
    <scope>NUCLEOTIDE SEQUENCE</scope>
</reference>
<keyword evidence="12" id="KW-1185">Reference proteome</keyword>
<proteinExistence type="inferred from homology"/>
<dbReference type="PANTHER" id="PTHR45700:SF8">
    <property type="entry name" value="HECT-TYPE E3 UBIQUITIN TRANSFERASE"/>
    <property type="match status" value="1"/>
</dbReference>
<keyword evidence="6 8" id="KW-0687">Ribonucleoprotein</keyword>
<accession>A0A8H3G2A2</accession>
<comment type="catalytic activity">
    <reaction evidence="1">
        <text>S-ubiquitinyl-[E2 ubiquitin-conjugating enzyme]-L-cysteine + [acceptor protein]-L-lysine = [E2 ubiquitin-conjugating enzyme]-L-cysteine + N(6)-ubiquitinyl-[acceptor protein]-L-lysine.</text>
        <dbReference type="EC" id="2.3.2.26"/>
    </reaction>
</comment>
<feature type="domain" description="HECT" evidence="10">
    <location>
        <begin position="1140"/>
        <end position="1487"/>
    </location>
</feature>
<evidence type="ECO:0000256" key="5">
    <source>
        <dbReference type="ARBA" id="ARBA00022980"/>
    </source>
</evidence>
<dbReference type="Pfam" id="PF00632">
    <property type="entry name" value="HECT"/>
    <property type="match status" value="1"/>
</dbReference>
<evidence type="ECO:0000256" key="1">
    <source>
        <dbReference type="ARBA" id="ARBA00000885"/>
    </source>
</evidence>
<dbReference type="GO" id="GO:0000209">
    <property type="term" value="P:protein polyubiquitination"/>
    <property type="evidence" value="ECO:0007669"/>
    <property type="project" value="InterPro"/>
</dbReference>
<sequence>MTKTGKRQLNEDERTATPIHRPKKSKVLQAEEHRVESDIGHPEEESGHSASKQFLRVTKVWKTQQAATKNDQKITEFRRLVADREQLLQRSLKTSVEETREQQGRVQAVYMLALQHNLASRDGVEMTPVPKGMTVHSNSEKAVALLSTSKSLLEQYTTLSEQVASSDGLRLSKQEWEADVMRMDGIIMRKGNRVKSQVQRQLGGAKIRSEKESRDRKALDSKRDAWEHLISPMNRGHGEASGAARDARAMGALKYVEELQKKKQSDVLRFLLRVRCWELRQLNVIHRASRPSRPDKARRLGYKAKQGYVIYRVRVRRGGRKRPVPKGATYGKPTNQGVNQLKYQRSLKSTAEERVGRRCANLRVLNSYWINQDSTYKYFEIILVDPQHKVIRRDSRINWIVKPVHKHRESRGLTATGKKSRGLGKGHKFNKTTAGRRKTWKRHNTQSYWRYRNPPSQATSSSVSRAASQHGRSFSHPFPSIFGSGKKKNPRDEDNEEEEDDDVDVVDAKTQFGGTPTFSATDPLGHPHTGIIELCVSRYIDSYQCDESVRYTVQTREMTAQGHFKPNPDYQRSPTSQNVALGRKQSSPPSPSRPSPASPPASLDQPKESSMPVVGGSRGDSSKAIFRTLENYILACFDGIECLNASFSLAKPPMSSRAKSEGSMVPAVQGSVHGQTVDLNAALSPVDAKTLLLGDFAENGIWWTGGTKTERSRSHRAVAQSPDGTTVDRSFMRSQLINWKELDDWYHCIINVGRCSNDIVERIKSKVSNLSELQVLRIEEDLHDASIRVQRTLLKASENLLRRPGRPLKVAADCRFLLVLLVNPMLYPPNRNHMADHDHARPINRDQKPPLFKASGASVKLSSGGSPSNRTKTSSSTAYPGITKRILGLISTLSADCHHHLVSCFSHFPELHFRRMVELVGSFVTYRLSRQHNRKVSHTQSPNGDLVPSISGTGIGSSAQLHAALGILTNKIPDQKSSSVAYGEDWQIRAAARVMSLLFSANNSGRLRRHSFFLDSSEQEPWTSKTGTNQRASRYDQLLPTSAFYNSFLDYLDLVADFEAWESRRGKFSFCQYPMFLSIWAKIHIMEHDARRQMEIKAREAFFDSIMNRKAVSQYLVLKVRRDCLVEDSLRGVSEVVGTGQEDIKKGLRIEFASEEGVDAGGLRKEWFLLLVREVFDPEHGLFVYDDESHYCYFNPNSFETSDQFFLVGVVLGLAIYNSTILDVAFPPFAFRKLLASAPVNSGLSMSNLRTLAGYTLDDLAEFRPVLAKGLHQLLEFDGDVEETFCRDFVVEVERYGQVIQVPLCPQGENRPVTNSNRREFVELYIRYLLDKAVARQYEPFKRGFFTVCGGNALSLFRPEEIELLVRGSDESLDIATLQAVATYDGWGKSSLPVEEPVIIWFWEAFKDAKPTKQRDLLSFITASDRIPAMGAASLVIKITRLGDDSERFPTARTCFNRIGLYRYRSRQQLESKLWTAVAESEGFGLK</sequence>
<dbReference type="OrthoDB" id="8068875at2759"/>
<evidence type="ECO:0000256" key="3">
    <source>
        <dbReference type="ARBA" id="ARBA00022679"/>
    </source>
</evidence>
<dbReference type="GO" id="GO:0061630">
    <property type="term" value="F:ubiquitin protein ligase activity"/>
    <property type="evidence" value="ECO:0007669"/>
    <property type="project" value="UniProtKB-EC"/>
</dbReference>
<feature type="region of interest" description="Disordered" evidence="9">
    <location>
        <begin position="1"/>
        <end position="51"/>
    </location>
</feature>
<feature type="region of interest" description="Disordered" evidence="9">
    <location>
        <begin position="202"/>
        <end position="221"/>
    </location>
</feature>
<dbReference type="SUPFAM" id="SSF56204">
    <property type="entry name" value="Hect, E3 ligase catalytic domain"/>
    <property type="match status" value="1"/>
</dbReference>
<dbReference type="GO" id="GO:0006412">
    <property type="term" value="P:translation"/>
    <property type="evidence" value="ECO:0007669"/>
    <property type="project" value="InterPro"/>
</dbReference>
<evidence type="ECO:0000313" key="11">
    <source>
        <dbReference type="EMBL" id="CAF9931806.1"/>
    </source>
</evidence>
<organism evidence="11 12">
    <name type="scientific">Heterodermia speciosa</name>
    <dbReference type="NCBI Taxonomy" id="116794"/>
    <lineage>
        <taxon>Eukaryota</taxon>
        <taxon>Fungi</taxon>
        <taxon>Dikarya</taxon>
        <taxon>Ascomycota</taxon>
        <taxon>Pezizomycotina</taxon>
        <taxon>Lecanoromycetes</taxon>
        <taxon>OSLEUM clade</taxon>
        <taxon>Lecanoromycetidae</taxon>
        <taxon>Caliciales</taxon>
        <taxon>Physciaceae</taxon>
        <taxon>Heterodermia</taxon>
    </lineage>
</organism>